<accession>A0A2H0KEZ2</accession>
<organism evidence="1 2">
    <name type="scientific">Candidatus Taylorbacteria bacterium CG11_big_fil_rev_8_21_14_0_20_46_11</name>
    <dbReference type="NCBI Taxonomy" id="1975025"/>
    <lineage>
        <taxon>Bacteria</taxon>
        <taxon>Candidatus Tayloriibacteriota</taxon>
    </lineage>
</organism>
<dbReference type="GO" id="GO:0016075">
    <property type="term" value="P:rRNA catabolic process"/>
    <property type="evidence" value="ECO:0007669"/>
    <property type="project" value="TreeGrafter"/>
</dbReference>
<protein>
    <recommendedName>
        <fullName evidence="3">Toxin-antitoxin system protein</fullName>
    </recommendedName>
</protein>
<gene>
    <name evidence="1" type="ORF">COV91_01405</name>
</gene>
<dbReference type="AlphaFoldDB" id="A0A2H0KEZ2"/>
<evidence type="ECO:0008006" key="3">
    <source>
        <dbReference type="Google" id="ProtNLM"/>
    </source>
</evidence>
<evidence type="ECO:0000313" key="2">
    <source>
        <dbReference type="Proteomes" id="UP000229342"/>
    </source>
</evidence>
<dbReference type="Gene3D" id="2.30.30.110">
    <property type="match status" value="1"/>
</dbReference>
<dbReference type="PANTHER" id="PTHR33988">
    <property type="entry name" value="ENDORIBONUCLEASE MAZF-RELATED"/>
    <property type="match status" value="1"/>
</dbReference>
<comment type="caution">
    <text evidence="1">The sequence shown here is derived from an EMBL/GenBank/DDBJ whole genome shotgun (WGS) entry which is preliminary data.</text>
</comment>
<evidence type="ECO:0000313" key="1">
    <source>
        <dbReference type="EMBL" id="PIQ68964.1"/>
    </source>
</evidence>
<proteinExistence type="predicted"/>
<sequence>MQKDFDEWNKSKKELHQNGENKLYHERELWWCTLGVNIGFEQDGSGEEFRRPVLVIKGLSRKTCFVVPLTSATHKHPLRPSIGLVDGKEARALLSQSRVVDTKRFVRKIGYLDKEIFENIRKAVKELL</sequence>
<dbReference type="SUPFAM" id="SSF50118">
    <property type="entry name" value="Cell growth inhibitor/plasmid maintenance toxic component"/>
    <property type="match status" value="1"/>
</dbReference>
<dbReference type="EMBL" id="PCVG01000017">
    <property type="protein sequence ID" value="PIQ68964.1"/>
    <property type="molecule type" value="Genomic_DNA"/>
</dbReference>
<dbReference type="Pfam" id="PF02452">
    <property type="entry name" value="PemK_toxin"/>
    <property type="match status" value="1"/>
</dbReference>
<dbReference type="InterPro" id="IPR011067">
    <property type="entry name" value="Plasmid_toxin/cell-grow_inhib"/>
</dbReference>
<dbReference type="Proteomes" id="UP000229342">
    <property type="component" value="Unassembled WGS sequence"/>
</dbReference>
<dbReference type="PANTHER" id="PTHR33988:SF2">
    <property type="entry name" value="ENDORIBONUCLEASE MAZF"/>
    <property type="match status" value="1"/>
</dbReference>
<name>A0A2H0KEZ2_9BACT</name>
<dbReference type="InterPro" id="IPR003477">
    <property type="entry name" value="PemK-like"/>
</dbReference>
<dbReference type="GO" id="GO:0006402">
    <property type="term" value="P:mRNA catabolic process"/>
    <property type="evidence" value="ECO:0007669"/>
    <property type="project" value="TreeGrafter"/>
</dbReference>
<dbReference type="GO" id="GO:0003677">
    <property type="term" value="F:DNA binding"/>
    <property type="evidence" value="ECO:0007669"/>
    <property type="project" value="InterPro"/>
</dbReference>
<reference evidence="1 2" key="1">
    <citation type="submission" date="2017-09" db="EMBL/GenBank/DDBJ databases">
        <title>Depth-based differentiation of microbial function through sediment-hosted aquifers and enrichment of novel symbionts in the deep terrestrial subsurface.</title>
        <authorList>
            <person name="Probst A.J."/>
            <person name="Ladd B."/>
            <person name="Jarett J.K."/>
            <person name="Geller-Mcgrath D.E."/>
            <person name="Sieber C.M."/>
            <person name="Emerson J.B."/>
            <person name="Anantharaman K."/>
            <person name="Thomas B.C."/>
            <person name="Malmstrom R."/>
            <person name="Stieglmeier M."/>
            <person name="Klingl A."/>
            <person name="Woyke T."/>
            <person name="Ryan C.M."/>
            <person name="Banfield J.F."/>
        </authorList>
    </citation>
    <scope>NUCLEOTIDE SEQUENCE [LARGE SCALE GENOMIC DNA]</scope>
    <source>
        <strain evidence="1">CG11_big_fil_rev_8_21_14_0_20_46_11</strain>
    </source>
</reference>
<dbReference type="GO" id="GO:0004521">
    <property type="term" value="F:RNA endonuclease activity"/>
    <property type="evidence" value="ECO:0007669"/>
    <property type="project" value="TreeGrafter"/>
</dbReference>